<accession>A0A1M6SM14</accession>
<evidence type="ECO:0000313" key="2">
    <source>
        <dbReference type="Proteomes" id="UP000184452"/>
    </source>
</evidence>
<organism evidence="1 2">
    <name type="scientific">Nocardiopsis flavescens</name>
    <dbReference type="NCBI Taxonomy" id="758803"/>
    <lineage>
        <taxon>Bacteria</taxon>
        <taxon>Bacillati</taxon>
        <taxon>Actinomycetota</taxon>
        <taxon>Actinomycetes</taxon>
        <taxon>Streptosporangiales</taxon>
        <taxon>Nocardiopsidaceae</taxon>
        <taxon>Nocardiopsis</taxon>
    </lineage>
</organism>
<evidence type="ECO:0000313" key="1">
    <source>
        <dbReference type="EMBL" id="SHK45791.1"/>
    </source>
</evidence>
<dbReference type="AlphaFoldDB" id="A0A1M6SM14"/>
<name>A0A1M6SM14_9ACTN</name>
<dbReference type="Proteomes" id="UP000184452">
    <property type="component" value="Unassembled WGS sequence"/>
</dbReference>
<keyword evidence="2" id="KW-1185">Reference proteome</keyword>
<proteinExistence type="predicted"/>
<dbReference type="EMBL" id="FQZK01000020">
    <property type="protein sequence ID" value="SHK45791.1"/>
    <property type="molecule type" value="Genomic_DNA"/>
</dbReference>
<gene>
    <name evidence="1" type="ORF">SAMN05421803_12082</name>
</gene>
<dbReference type="OrthoDB" id="3511915at2"/>
<dbReference type="RefSeq" id="WP_073382378.1">
    <property type="nucleotide sequence ID" value="NZ_FQZK01000020.1"/>
</dbReference>
<dbReference type="STRING" id="758803.SAMN05421803_12082"/>
<sequence length="340" mass="36569">MKPLPTDVPWAFEGQGSAWVESPLQFLSAVEAYTAHRLSTQGCILLRQDAPGLPEVHAALRRLFPAAPPAALARRPTRPRSTDFTWVVGDAFSGRVQRMLLRAPRCRLVVVDDGLAVWHLLRLLTAPAPRPLLRAGARRTPARLALGKAAARVLRRAAQEGRLTVFTVLPLPPGLAGATADAGIRVIRHGFPLLRALPAQDPPAERRILLGTALVNDGLVRLPEYLGWLDRRLAQGPVAYRPHRREDPRVLERLAADPRARLVRTGLPAELELRRLGAGYAVRGLPSTALVSLGLLARGASVGADAVPAHWWTDAAPAGLREDLAATADLINGEGRGAGA</sequence>
<protein>
    <submittedName>
        <fullName evidence="1">Uncharacterized protein</fullName>
    </submittedName>
</protein>
<reference evidence="1 2" key="1">
    <citation type="submission" date="2016-11" db="EMBL/GenBank/DDBJ databases">
        <authorList>
            <person name="Jaros S."/>
            <person name="Januszkiewicz K."/>
            <person name="Wedrychowicz H."/>
        </authorList>
    </citation>
    <scope>NUCLEOTIDE SEQUENCE [LARGE SCALE GENOMIC DNA]</scope>
    <source>
        <strain evidence="1 2">CGMCC 4.5723</strain>
    </source>
</reference>